<dbReference type="AlphaFoldDB" id="A0A8T2DFG8"/>
<dbReference type="Proteomes" id="UP000694251">
    <property type="component" value="Chromosome 5"/>
</dbReference>
<accession>A0A8T2DFG8</accession>
<reference evidence="1 2" key="1">
    <citation type="submission" date="2020-12" db="EMBL/GenBank/DDBJ databases">
        <title>Concerted genomic and epigenomic changes stabilize Arabidopsis allopolyploids.</title>
        <authorList>
            <person name="Chen Z."/>
        </authorList>
    </citation>
    <scope>NUCLEOTIDE SEQUENCE [LARGE SCALE GENOMIC DNA]</scope>
    <source>
        <strain evidence="1">As9502</strain>
        <tissue evidence="1">Leaf</tissue>
    </source>
</reference>
<evidence type="ECO:0000313" key="1">
    <source>
        <dbReference type="EMBL" id="KAG7610287.1"/>
    </source>
</evidence>
<evidence type="ECO:0000313" key="2">
    <source>
        <dbReference type="Proteomes" id="UP000694251"/>
    </source>
</evidence>
<comment type="caution">
    <text evidence="1">The sequence shown here is derived from an EMBL/GenBank/DDBJ whole genome shotgun (WGS) entry which is preliminary data.</text>
</comment>
<gene>
    <name evidence="1" type="ORF">ISN44_As05g023070</name>
</gene>
<keyword evidence="2" id="KW-1185">Reference proteome</keyword>
<sequence length="83" mass="9399">MKLLWRLILSRKWASSRNGPRLSRAGWSSSFLTEVFNDSLFGPPNVKWGEAHIQQSLSKSLLFVLFLGLDLCVSSLRIVSYSV</sequence>
<organism evidence="1 2">
    <name type="scientific">Arabidopsis suecica</name>
    <name type="common">Swedish thale-cress</name>
    <name type="synonym">Cardaminopsis suecica</name>
    <dbReference type="NCBI Taxonomy" id="45249"/>
    <lineage>
        <taxon>Eukaryota</taxon>
        <taxon>Viridiplantae</taxon>
        <taxon>Streptophyta</taxon>
        <taxon>Embryophyta</taxon>
        <taxon>Tracheophyta</taxon>
        <taxon>Spermatophyta</taxon>
        <taxon>Magnoliopsida</taxon>
        <taxon>eudicotyledons</taxon>
        <taxon>Gunneridae</taxon>
        <taxon>Pentapetalae</taxon>
        <taxon>rosids</taxon>
        <taxon>malvids</taxon>
        <taxon>Brassicales</taxon>
        <taxon>Brassicaceae</taxon>
        <taxon>Camelineae</taxon>
        <taxon>Arabidopsis</taxon>
    </lineage>
</organism>
<dbReference type="EMBL" id="JAEFBJ010000005">
    <property type="protein sequence ID" value="KAG7610287.1"/>
    <property type="molecule type" value="Genomic_DNA"/>
</dbReference>
<name>A0A8T2DFG8_ARASU</name>
<proteinExistence type="predicted"/>
<protein>
    <submittedName>
        <fullName evidence="1">Uncharacterized protein</fullName>
    </submittedName>
</protein>